<name>H7EPU0_9SPIR</name>
<dbReference type="AlphaFoldDB" id="H7EPU0"/>
<dbReference type="InterPro" id="IPR001959">
    <property type="entry name" value="Transposase"/>
</dbReference>
<feature type="domain" description="Probable transposase IS891/IS1136/IS1341" evidence="7">
    <location>
        <begin position="216"/>
        <end position="321"/>
    </location>
</feature>
<dbReference type="RefSeq" id="WP_002706719.1">
    <property type="nucleotide sequence ID" value="NZ_AGRW01000055.1"/>
</dbReference>
<dbReference type="GO" id="GO:0046872">
    <property type="term" value="F:metal ion binding"/>
    <property type="evidence" value="ECO:0007669"/>
    <property type="project" value="UniProtKB-KW"/>
</dbReference>
<gene>
    <name evidence="10" type="ORF">TresaDRAFT_0585</name>
</gene>
<dbReference type="GO" id="GO:0006310">
    <property type="term" value="P:DNA recombination"/>
    <property type="evidence" value="ECO:0007669"/>
    <property type="project" value="UniProtKB-KW"/>
</dbReference>
<dbReference type="GO" id="GO:0032196">
    <property type="term" value="P:transposition"/>
    <property type="evidence" value="ECO:0007669"/>
    <property type="project" value="UniProtKB-KW"/>
</dbReference>
<proteinExistence type="inferred from homology"/>
<dbReference type="PATRIC" id="fig|907348.3.peg.3003"/>
<dbReference type="eggNOG" id="COG0675">
    <property type="taxonomic scope" value="Bacteria"/>
</dbReference>
<protein>
    <submittedName>
        <fullName evidence="10">Transposase IS891/IS1136/IS1341 family</fullName>
    </submittedName>
</protein>
<evidence type="ECO:0000256" key="5">
    <source>
        <dbReference type="ARBA" id="ARBA00023125"/>
    </source>
</evidence>
<feature type="domain" description="Transposase putative helix-turn-helix" evidence="9">
    <location>
        <begin position="13"/>
        <end position="54"/>
    </location>
</feature>
<keyword evidence="3" id="KW-0479">Metal-binding</keyword>
<dbReference type="STRING" id="907348.TresaDRAFT_0585"/>
<evidence type="ECO:0000256" key="1">
    <source>
        <dbReference type="ARBA" id="ARBA00008761"/>
    </source>
</evidence>
<dbReference type="NCBIfam" id="NF040570">
    <property type="entry name" value="guided_TnpB"/>
    <property type="match status" value="1"/>
</dbReference>
<comment type="caution">
    <text evidence="10">The sequence shown here is derived from an EMBL/GenBank/DDBJ whole genome shotgun (WGS) entry which is preliminary data.</text>
</comment>
<keyword evidence="5" id="KW-0238">DNA-binding</keyword>
<dbReference type="InterPro" id="IPR010095">
    <property type="entry name" value="Cas12f1-like_TNB"/>
</dbReference>
<dbReference type="GO" id="GO:0003677">
    <property type="term" value="F:DNA binding"/>
    <property type="evidence" value="ECO:0007669"/>
    <property type="project" value="UniProtKB-KW"/>
</dbReference>
<keyword evidence="6" id="KW-0233">DNA recombination</keyword>
<keyword evidence="11" id="KW-1185">Reference proteome</keyword>
<dbReference type="Proteomes" id="UP000003571">
    <property type="component" value="Unassembled WGS sequence"/>
</dbReference>
<dbReference type="Pfam" id="PF12323">
    <property type="entry name" value="HTH_OrfB_IS605"/>
    <property type="match status" value="1"/>
</dbReference>
<evidence type="ECO:0000256" key="2">
    <source>
        <dbReference type="ARBA" id="ARBA00022578"/>
    </source>
</evidence>
<evidence type="ECO:0000259" key="7">
    <source>
        <dbReference type="Pfam" id="PF01385"/>
    </source>
</evidence>
<evidence type="ECO:0000256" key="4">
    <source>
        <dbReference type="ARBA" id="ARBA00022833"/>
    </source>
</evidence>
<dbReference type="EMBL" id="AGRW01000055">
    <property type="protein sequence ID" value="EIC00491.1"/>
    <property type="molecule type" value="Genomic_DNA"/>
</dbReference>
<keyword evidence="4" id="KW-0862">Zinc</keyword>
<evidence type="ECO:0000313" key="10">
    <source>
        <dbReference type="EMBL" id="EIC00491.1"/>
    </source>
</evidence>
<dbReference type="OrthoDB" id="10676at2"/>
<dbReference type="InterPro" id="IPR021027">
    <property type="entry name" value="Transposase_put_HTH"/>
</dbReference>
<dbReference type="Pfam" id="PF01385">
    <property type="entry name" value="OrfB_IS605"/>
    <property type="match status" value="1"/>
</dbReference>
<sequence>MMNKLVVNAEKQHRALKLRIYPTKEQEILINKTFGCCRQIYNNRLFERNEFYQNVIKNESDKNKQKELWKKAHFSTEKEMKAKFPYMTEVSAQALCSATMFAEVAYKNFFSSIKGNRAGAKVGKPKFKSKKSNDFSYRECNPSEKALNWNERKIKVPKLGLVKFRHSGNKKGKLDFFLRGEVELKSITIRKKPANEYYAVLLFEREYCHKKKIYEGDENQAIGLDFSPADFYINSDGSSGKDFGYVAQKQANLKKLTKLQRRLMRKQVGSNNREKARVKVARMEHYIAECRNDWIEKETKRLVSTYQVIGIEDLNLKGMMKFSRNAKNYGDASWGNFTNKLLWKASLNENNCQIVKADRFFASSQICHCCGFKNPITKNLNIRSWICPECGAEHIRDVNAAINLKMNAIKTVGQGVSEFRSVEGVEDLATLALQIGASDEAENLTGDGQNVLTL</sequence>
<keyword evidence="2" id="KW-0815">Transposition</keyword>
<evidence type="ECO:0000259" key="8">
    <source>
        <dbReference type="Pfam" id="PF07282"/>
    </source>
</evidence>
<evidence type="ECO:0000256" key="3">
    <source>
        <dbReference type="ARBA" id="ARBA00022723"/>
    </source>
</evidence>
<accession>H7EPU0</accession>
<organism evidence="10 11">
    <name type="scientific">Treponema saccharophilum DSM 2985</name>
    <dbReference type="NCBI Taxonomy" id="907348"/>
    <lineage>
        <taxon>Bacteria</taxon>
        <taxon>Pseudomonadati</taxon>
        <taxon>Spirochaetota</taxon>
        <taxon>Spirochaetia</taxon>
        <taxon>Spirochaetales</taxon>
        <taxon>Treponemataceae</taxon>
        <taxon>Treponema</taxon>
    </lineage>
</organism>
<feature type="domain" description="Cas12f1-like TNB" evidence="8">
    <location>
        <begin position="334"/>
        <end position="404"/>
    </location>
</feature>
<dbReference type="Pfam" id="PF07282">
    <property type="entry name" value="Cas12f1-like_TNB"/>
    <property type="match status" value="1"/>
</dbReference>
<evidence type="ECO:0000256" key="6">
    <source>
        <dbReference type="ARBA" id="ARBA00023172"/>
    </source>
</evidence>
<comment type="similarity">
    <text evidence="1">In the C-terminal section; belongs to the transposase 35 family.</text>
</comment>
<evidence type="ECO:0000313" key="11">
    <source>
        <dbReference type="Proteomes" id="UP000003571"/>
    </source>
</evidence>
<reference evidence="10 11" key="1">
    <citation type="submission" date="2011-09" db="EMBL/GenBank/DDBJ databases">
        <title>The draft genome of Treponema saccharophilum DSM 2985.</title>
        <authorList>
            <consortium name="US DOE Joint Genome Institute (JGI-PGF)"/>
            <person name="Lucas S."/>
            <person name="Copeland A."/>
            <person name="Lapidus A."/>
            <person name="Glavina del Rio T."/>
            <person name="Dalin E."/>
            <person name="Tice H."/>
            <person name="Bruce D."/>
            <person name="Goodwin L."/>
            <person name="Pitluck S."/>
            <person name="Peters L."/>
            <person name="Kyrpides N."/>
            <person name="Mavromatis K."/>
            <person name="Ivanova N."/>
            <person name="Markowitz V."/>
            <person name="Cheng J.-F."/>
            <person name="Hugenholtz P."/>
            <person name="Woyke T."/>
            <person name="Wu D."/>
            <person name="Gronow S."/>
            <person name="Wellnitz S."/>
            <person name="Brambilla E."/>
            <person name="Klenk H.-P."/>
            <person name="Eisen J.A."/>
        </authorList>
    </citation>
    <scope>NUCLEOTIDE SEQUENCE [LARGE SCALE GENOMIC DNA]</scope>
    <source>
        <strain evidence="10 11">DSM 2985</strain>
    </source>
</reference>
<evidence type="ECO:0000259" key="9">
    <source>
        <dbReference type="Pfam" id="PF12323"/>
    </source>
</evidence>